<evidence type="ECO:0000313" key="2">
    <source>
        <dbReference type="EMBL" id="MBE8718559.1"/>
    </source>
</evidence>
<dbReference type="SUPFAM" id="SSF53098">
    <property type="entry name" value="Ribonuclease H-like"/>
    <property type="match status" value="1"/>
</dbReference>
<dbReference type="InterPro" id="IPR012337">
    <property type="entry name" value="RNaseH-like_sf"/>
</dbReference>
<keyword evidence="3" id="KW-1185">Reference proteome</keyword>
<protein>
    <recommendedName>
        <fullName evidence="1">Integrase catalytic domain-containing protein</fullName>
    </recommendedName>
</protein>
<sequence length="805" mass="93248">MGDAMLSESQLYRYFDDHNVSSDAVQYILNTRNSQPSRMVGTHARNNVCSWFYSEKMERTISTESRTAERAFVVLSEFDRNVFEIWDQPEPVIIQKNNSKGQRRNSSYTADFLILDKDGPCVVEVKDVATITKLVAAKAEDWVKRYDGSIDYLPAKRVFEKIGLGFRVFVASNDLRFRVLNQELLLRTRTMGSPCIVEDDLSNAFEESFCWTLYDLRERMKLNDYTSIIQCIDEGKLFFECDTEMLSEPRGCYLVKRKDLLKYVSEFRGPKIYHDSLLSAIEVVRMPPTAYAESALERLKRIGSHENGRSVRRWRALVKKGGREGWSEFQSLIPKWFFSGNRRRKVNELVEEFLYKYIIEDHAASPGLSDYRSYIRYRVRAQEEHPAYPPAARTTFIRRLQVLSERVALIREGKRKANAVAAPSNPLLRQLKAELAWQRAAVDHYLADIYLVFFDSEECPHVMRPWLTVMIDLATGCTLAFSISFQNPSRRSVAKVMRDCVRRHSMLPREIIVDRGSDFRSVYFSALLAHSKMELVLRPSSHSRYGGEVEGLFGEFKKQWLSQRPGNTTDFKNARGVDGKLQPKKLAVLTPYDFYREFETFISWRDSCPKSASISAPRNILARHMREFPFIGVRQEFNSEYAIATAVDGRNYKIDFQRGLHIGGIWYWSPELNELKAKKNSVEVRCDPENPHVVYALIGNRWVPCYSSRINRYSALDPISQWVDGLIVLDAFSARQKVKAQADEEVVRIIRSMTESRQQHGKSQIAVLSPVDESQEYEEDSVFQLLKDADIQTLEVEDWEVKHVW</sequence>
<proteinExistence type="predicted"/>
<dbReference type="Gene3D" id="3.30.420.10">
    <property type="entry name" value="Ribonuclease H-like superfamily/Ribonuclease H"/>
    <property type="match status" value="1"/>
</dbReference>
<dbReference type="GO" id="GO:0003676">
    <property type="term" value="F:nucleic acid binding"/>
    <property type="evidence" value="ECO:0007669"/>
    <property type="project" value="InterPro"/>
</dbReference>
<accession>A0A928YV15</accession>
<feature type="domain" description="Integrase catalytic" evidence="1">
    <location>
        <begin position="422"/>
        <end position="625"/>
    </location>
</feature>
<dbReference type="AlphaFoldDB" id="A0A928YV15"/>
<dbReference type="InterPro" id="IPR036397">
    <property type="entry name" value="RNaseH_sf"/>
</dbReference>
<organism evidence="2 3">
    <name type="scientific">Cellvibrio polysaccharolyticus</name>
    <dbReference type="NCBI Taxonomy" id="2082724"/>
    <lineage>
        <taxon>Bacteria</taxon>
        <taxon>Pseudomonadati</taxon>
        <taxon>Pseudomonadota</taxon>
        <taxon>Gammaproteobacteria</taxon>
        <taxon>Cellvibrionales</taxon>
        <taxon>Cellvibrionaceae</taxon>
        <taxon>Cellvibrio</taxon>
    </lineage>
</organism>
<gene>
    <name evidence="2" type="ORF">C4F51_15355</name>
</gene>
<evidence type="ECO:0000259" key="1">
    <source>
        <dbReference type="PROSITE" id="PS50994"/>
    </source>
</evidence>
<dbReference type="Proteomes" id="UP000652567">
    <property type="component" value="Unassembled WGS sequence"/>
</dbReference>
<comment type="caution">
    <text evidence="2">The sequence shown here is derived from an EMBL/GenBank/DDBJ whole genome shotgun (WGS) entry which is preliminary data.</text>
</comment>
<dbReference type="PROSITE" id="PS50994">
    <property type="entry name" value="INTEGRASE"/>
    <property type="match status" value="1"/>
</dbReference>
<dbReference type="GO" id="GO:0015074">
    <property type="term" value="P:DNA integration"/>
    <property type="evidence" value="ECO:0007669"/>
    <property type="project" value="InterPro"/>
</dbReference>
<reference evidence="2" key="1">
    <citation type="submission" date="2018-07" db="EMBL/GenBank/DDBJ databases">
        <title>Genome assembly of strain Ka43.</title>
        <authorList>
            <person name="Kukolya J."/>
            <person name="Nagy I."/>
            <person name="Horvath B."/>
            <person name="Toth A."/>
        </authorList>
    </citation>
    <scope>NUCLEOTIDE SEQUENCE</scope>
    <source>
        <strain evidence="2">KB43</strain>
    </source>
</reference>
<name>A0A928YV15_9GAMM</name>
<evidence type="ECO:0000313" key="3">
    <source>
        <dbReference type="Proteomes" id="UP000652567"/>
    </source>
</evidence>
<dbReference type="InterPro" id="IPR001584">
    <property type="entry name" value="Integrase_cat-core"/>
</dbReference>
<dbReference type="EMBL" id="PRDL01000001">
    <property type="protein sequence ID" value="MBE8718559.1"/>
    <property type="molecule type" value="Genomic_DNA"/>
</dbReference>